<name>A0A9N9CD68_FUNMO</name>
<keyword evidence="1" id="KW-0812">Transmembrane</keyword>
<organism evidence="2 3">
    <name type="scientific">Funneliformis mosseae</name>
    <name type="common">Endomycorrhizal fungus</name>
    <name type="synonym">Glomus mosseae</name>
    <dbReference type="NCBI Taxonomy" id="27381"/>
    <lineage>
        <taxon>Eukaryota</taxon>
        <taxon>Fungi</taxon>
        <taxon>Fungi incertae sedis</taxon>
        <taxon>Mucoromycota</taxon>
        <taxon>Glomeromycotina</taxon>
        <taxon>Glomeromycetes</taxon>
        <taxon>Glomerales</taxon>
        <taxon>Glomeraceae</taxon>
        <taxon>Funneliformis</taxon>
    </lineage>
</organism>
<dbReference type="Proteomes" id="UP000789375">
    <property type="component" value="Unassembled WGS sequence"/>
</dbReference>
<protein>
    <submittedName>
        <fullName evidence="2">2682_t:CDS:1</fullName>
    </submittedName>
</protein>
<evidence type="ECO:0000256" key="1">
    <source>
        <dbReference type="SAM" id="Phobius"/>
    </source>
</evidence>
<sequence>MADNTLNEILVMLQSLCIQASSFLNTLQISDVLEAISTSSMSEIIYLLVLFVLLFYLYKILLWVLGTVYEMIKFGIIIAFPIVLYWIFVSIDVEKGNEELRATRERLVKGAKEFVFDRDL</sequence>
<evidence type="ECO:0000313" key="3">
    <source>
        <dbReference type="Proteomes" id="UP000789375"/>
    </source>
</evidence>
<evidence type="ECO:0000313" key="2">
    <source>
        <dbReference type="EMBL" id="CAG8594781.1"/>
    </source>
</evidence>
<comment type="caution">
    <text evidence="2">The sequence shown here is derived from an EMBL/GenBank/DDBJ whole genome shotgun (WGS) entry which is preliminary data.</text>
</comment>
<keyword evidence="1" id="KW-1133">Transmembrane helix</keyword>
<accession>A0A9N9CD68</accession>
<feature type="transmembrane region" description="Helical" evidence="1">
    <location>
        <begin position="44"/>
        <end position="65"/>
    </location>
</feature>
<keyword evidence="3" id="KW-1185">Reference proteome</keyword>
<feature type="transmembrane region" description="Helical" evidence="1">
    <location>
        <begin position="71"/>
        <end position="91"/>
    </location>
</feature>
<gene>
    <name evidence="2" type="ORF">FMOSSE_LOCUS8631</name>
</gene>
<dbReference type="EMBL" id="CAJVPP010002282">
    <property type="protein sequence ID" value="CAG8594781.1"/>
    <property type="molecule type" value="Genomic_DNA"/>
</dbReference>
<dbReference type="AlphaFoldDB" id="A0A9N9CD68"/>
<reference evidence="2" key="1">
    <citation type="submission" date="2021-06" db="EMBL/GenBank/DDBJ databases">
        <authorList>
            <person name="Kallberg Y."/>
            <person name="Tangrot J."/>
            <person name="Rosling A."/>
        </authorList>
    </citation>
    <scope>NUCLEOTIDE SEQUENCE</scope>
    <source>
        <strain evidence="2">87-6 pot B 2015</strain>
    </source>
</reference>
<keyword evidence="1" id="KW-0472">Membrane</keyword>
<proteinExistence type="predicted"/>